<dbReference type="InterPro" id="IPR000700">
    <property type="entry name" value="PAS-assoc_C"/>
</dbReference>
<protein>
    <recommendedName>
        <fullName evidence="3">Blue-light-activated histidine kinase</fullName>
        <ecNumber evidence="2">2.7.13.3</ecNumber>
    </recommendedName>
</protein>
<keyword evidence="13" id="KW-0067">ATP-binding</keyword>
<evidence type="ECO:0000256" key="16">
    <source>
        <dbReference type="ARBA" id="ARBA00023170"/>
    </source>
</evidence>
<keyword evidence="10" id="KW-0677">Repeat</keyword>
<dbReference type="InterPro" id="IPR003018">
    <property type="entry name" value="GAF"/>
</dbReference>
<keyword evidence="5" id="KW-0597">Phosphoprotein</keyword>
<keyword evidence="7" id="KW-0285">Flavoprotein</keyword>
<comment type="caution">
    <text evidence="18">The sequence shown here is derived from an EMBL/GenBank/DDBJ whole genome shotgun (WGS) entry which is preliminary data.</text>
</comment>
<gene>
    <name evidence="18" type="ORF">CEV34_5668</name>
</gene>
<dbReference type="SMART" id="SM00065">
    <property type="entry name" value="GAF"/>
    <property type="match status" value="2"/>
</dbReference>
<dbReference type="Gene3D" id="2.10.70.100">
    <property type="match status" value="1"/>
</dbReference>
<keyword evidence="6" id="KW-0716">Sensory transduction</keyword>
<dbReference type="SUPFAM" id="SSF55785">
    <property type="entry name" value="PYP-like sensor domain (PAS domain)"/>
    <property type="match status" value="1"/>
</dbReference>
<comment type="catalytic activity">
    <reaction evidence="1">
        <text>ATP + protein L-histidine = ADP + protein N-phospho-L-histidine.</text>
        <dbReference type="EC" id="2.7.13.3"/>
    </reaction>
</comment>
<sequence>MKTDAAGNEKSRLQALESYGILDTPREELFDNIAELAAEICGTPIGVVNFISDTRQFYKAETGLGVRSTPLETSLCAKAILETDFLIVPDTTRDPRFDCNPLVVGEPFIRFYAGALLKSHEGYPVGTLCVLGHEALDLTPTQQFSLRVLADQIMAQLEYRRQISDLTYDLRVERRLSSKRKAHVESVGAITENLQEERQLAAAAHDAGGIGIFEANVETGTMTVSEEFCRLFGVAGKGAFAADYFESLILDEDRAFASNAQNGASGIASMEAEYRIRRADDQRVRWIARRAQFLENDCGELSKMVGVVLDITESKRKEERVEALLMLGDRLRSANTIVEVVQAASDTLATGLSADRAGYASLNPQNSTFTIEADTCSGLLGSWKGQHGIDLIARNICRLTSGQRQSGHHLNADWLGADRIYLSSIGVRSFLHIPLAENDVLTGFLFAHNATQRFWDKAEFDFADGVADRTYAAIAKLRAEAEQRLLNHELSHRLKNTLAIVQAIVSQTLRRVSDTAAVSALTGRIQALGSAHEVLLQQSWSNASLRQVIVRVMTLHASPERVTIDGPDVPLGPKAGLSMSLLLHELGTNAIKYGALSNETGRVSLTWTIENNENEPEIELVWRETGGPLVTAPAAEGFGSRLIGLGLNGAGNVVRRYDPEGVYASFRAPLNVISEID</sequence>
<dbReference type="InterPro" id="IPR011102">
    <property type="entry name" value="Sig_transdc_His_kinase_HWE"/>
</dbReference>
<dbReference type="GO" id="GO:0009881">
    <property type="term" value="F:photoreceptor activity"/>
    <property type="evidence" value="ECO:0007669"/>
    <property type="project" value="UniProtKB-KW"/>
</dbReference>
<keyword evidence="15" id="KW-0843">Virulence</keyword>
<keyword evidence="8" id="KW-0288">FMN</keyword>
<dbReference type="AlphaFoldDB" id="A0A256GCK2"/>
<evidence type="ECO:0000256" key="12">
    <source>
        <dbReference type="ARBA" id="ARBA00022777"/>
    </source>
</evidence>
<dbReference type="SUPFAM" id="SSF55781">
    <property type="entry name" value="GAF domain-like"/>
    <property type="match status" value="2"/>
</dbReference>
<keyword evidence="9" id="KW-0808">Transferase</keyword>
<dbReference type="SMART" id="SM00086">
    <property type="entry name" value="PAC"/>
    <property type="match status" value="1"/>
</dbReference>
<feature type="domain" description="PAC" evidence="17">
    <location>
        <begin position="270"/>
        <end position="323"/>
    </location>
</feature>
<evidence type="ECO:0000256" key="8">
    <source>
        <dbReference type="ARBA" id="ARBA00022643"/>
    </source>
</evidence>
<evidence type="ECO:0000256" key="6">
    <source>
        <dbReference type="ARBA" id="ARBA00022606"/>
    </source>
</evidence>
<keyword evidence="16" id="KW-0675">Receptor</keyword>
<dbReference type="RefSeq" id="WP_094543829.1">
    <property type="nucleotide sequence ID" value="NZ_JBHEEM010000034.1"/>
</dbReference>
<dbReference type="InterPro" id="IPR029016">
    <property type="entry name" value="GAF-like_dom_sf"/>
</dbReference>
<evidence type="ECO:0000256" key="1">
    <source>
        <dbReference type="ARBA" id="ARBA00000085"/>
    </source>
</evidence>
<evidence type="ECO:0000256" key="15">
    <source>
        <dbReference type="ARBA" id="ARBA00023026"/>
    </source>
</evidence>
<evidence type="ECO:0000256" key="14">
    <source>
        <dbReference type="ARBA" id="ARBA00022991"/>
    </source>
</evidence>
<dbReference type="GO" id="GO:0005524">
    <property type="term" value="F:ATP binding"/>
    <property type="evidence" value="ECO:0007669"/>
    <property type="project" value="UniProtKB-KW"/>
</dbReference>
<dbReference type="InterPro" id="IPR001610">
    <property type="entry name" value="PAC"/>
</dbReference>
<dbReference type="Pfam" id="PF01590">
    <property type="entry name" value="GAF"/>
    <property type="match status" value="2"/>
</dbReference>
<keyword evidence="12" id="KW-0418">Kinase</keyword>
<organism evidence="18 19">
    <name type="scientific">Brucella pseudogrignonensis</name>
    <dbReference type="NCBI Taxonomy" id="419475"/>
    <lineage>
        <taxon>Bacteria</taxon>
        <taxon>Pseudomonadati</taxon>
        <taxon>Pseudomonadota</taxon>
        <taxon>Alphaproteobacteria</taxon>
        <taxon>Hyphomicrobiales</taxon>
        <taxon>Brucellaceae</taxon>
        <taxon>Brucella/Ochrobactrum group</taxon>
        <taxon>Brucella</taxon>
    </lineage>
</organism>
<dbReference type="EMBL" id="NNRM01000030">
    <property type="protein sequence ID" value="OYR24855.1"/>
    <property type="molecule type" value="Genomic_DNA"/>
</dbReference>
<evidence type="ECO:0000256" key="10">
    <source>
        <dbReference type="ARBA" id="ARBA00022737"/>
    </source>
</evidence>
<keyword evidence="11" id="KW-0547">Nucleotide-binding</keyword>
<dbReference type="InterPro" id="IPR000014">
    <property type="entry name" value="PAS"/>
</dbReference>
<dbReference type="SMART" id="SM00911">
    <property type="entry name" value="HWE_HK"/>
    <property type="match status" value="1"/>
</dbReference>
<evidence type="ECO:0000256" key="5">
    <source>
        <dbReference type="ARBA" id="ARBA00022553"/>
    </source>
</evidence>
<dbReference type="Pfam" id="PF07536">
    <property type="entry name" value="HWE_HK"/>
    <property type="match status" value="1"/>
</dbReference>
<keyword evidence="4" id="KW-0600">Photoreceptor protein</keyword>
<evidence type="ECO:0000256" key="9">
    <source>
        <dbReference type="ARBA" id="ARBA00022679"/>
    </source>
</evidence>
<evidence type="ECO:0000256" key="11">
    <source>
        <dbReference type="ARBA" id="ARBA00022741"/>
    </source>
</evidence>
<evidence type="ECO:0000256" key="3">
    <source>
        <dbReference type="ARBA" id="ARBA00021740"/>
    </source>
</evidence>
<dbReference type="PANTHER" id="PTHR41523:SF7">
    <property type="entry name" value="HISTIDINE KINASE"/>
    <property type="match status" value="1"/>
</dbReference>
<dbReference type="PROSITE" id="PS50113">
    <property type="entry name" value="PAC"/>
    <property type="match status" value="1"/>
</dbReference>
<dbReference type="Pfam" id="PF08447">
    <property type="entry name" value="PAS_3"/>
    <property type="match status" value="1"/>
</dbReference>
<dbReference type="InterPro" id="IPR035965">
    <property type="entry name" value="PAS-like_dom_sf"/>
</dbReference>
<dbReference type="CDD" id="cd00130">
    <property type="entry name" value="PAS"/>
    <property type="match status" value="1"/>
</dbReference>
<evidence type="ECO:0000256" key="7">
    <source>
        <dbReference type="ARBA" id="ARBA00022630"/>
    </source>
</evidence>
<dbReference type="GO" id="GO:0004673">
    <property type="term" value="F:protein histidine kinase activity"/>
    <property type="evidence" value="ECO:0007669"/>
    <property type="project" value="UniProtKB-EC"/>
</dbReference>
<evidence type="ECO:0000313" key="18">
    <source>
        <dbReference type="EMBL" id="OYR24855.1"/>
    </source>
</evidence>
<accession>A0A256GCK2</accession>
<dbReference type="InterPro" id="IPR013655">
    <property type="entry name" value="PAS_fold_3"/>
</dbReference>
<evidence type="ECO:0000313" key="19">
    <source>
        <dbReference type="Proteomes" id="UP000216188"/>
    </source>
</evidence>
<dbReference type="PANTHER" id="PTHR41523">
    <property type="entry name" value="TWO-COMPONENT SYSTEM SENSOR PROTEIN"/>
    <property type="match status" value="1"/>
</dbReference>
<evidence type="ECO:0000256" key="13">
    <source>
        <dbReference type="ARBA" id="ARBA00022840"/>
    </source>
</evidence>
<name>A0A256GCK2_9HYPH</name>
<dbReference type="Gene3D" id="3.30.450.20">
    <property type="entry name" value="PAS domain"/>
    <property type="match status" value="1"/>
</dbReference>
<keyword evidence="14" id="KW-0157">Chromophore</keyword>
<dbReference type="Gene3D" id="3.30.450.40">
    <property type="match status" value="2"/>
</dbReference>
<proteinExistence type="predicted"/>
<evidence type="ECO:0000259" key="17">
    <source>
        <dbReference type="PROSITE" id="PS50113"/>
    </source>
</evidence>
<keyword evidence="19" id="KW-1185">Reference proteome</keyword>
<evidence type="ECO:0000256" key="2">
    <source>
        <dbReference type="ARBA" id="ARBA00012438"/>
    </source>
</evidence>
<dbReference type="Proteomes" id="UP000216188">
    <property type="component" value="Unassembled WGS sequence"/>
</dbReference>
<dbReference type="EC" id="2.7.13.3" evidence="2"/>
<reference evidence="18 19" key="1">
    <citation type="submission" date="2017-07" db="EMBL/GenBank/DDBJ databases">
        <title>Phylogenetic study on the rhizospheric bacterium Ochrobactrum sp. A44.</title>
        <authorList>
            <person name="Krzyzanowska D.M."/>
            <person name="Ossowicki A."/>
            <person name="Rajewska M."/>
            <person name="Maciag T."/>
            <person name="Kaczynski Z."/>
            <person name="Czerwicka M."/>
            <person name="Jafra S."/>
        </authorList>
    </citation>
    <scope>NUCLEOTIDE SEQUENCE [LARGE SCALE GENOMIC DNA]</scope>
    <source>
        <strain evidence="18 19">CCUG 30717</strain>
    </source>
</reference>
<evidence type="ECO:0000256" key="4">
    <source>
        <dbReference type="ARBA" id="ARBA00022543"/>
    </source>
</evidence>